<gene>
    <name evidence="1" type="ORF">H4Q32_010472</name>
</gene>
<proteinExistence type="predicted"/>
<accession>A0ABQ8MUR9</accession>
<evidence type="ECO:0000313" key="2">
    <source>
        <dbReference type="Proteomes" id="UP000830375"/>
    </source>
</evidence>
<organism evidence="1 2">
    <name type="scientific">Labeo rohita</name>
    <name type="common">Indian major carp</name>
    <name type="synonym">Cyprinus rohita</name>
    <dbReference type="NCBI Taxonomy" id="84645"/>
    <lineage>
        <taxon>Eukaryota</taxon>
        <taxon>Metazoa</taxon>
        <taxon>Chordata</taxon>
        <taxon>Craniata</taxon>
        <taxon>Vertebrata</taxon>
        <taxon>Euteleostomi</taxon>
        <taxon>Actinopterygii</taxon>
        <taxon>Neopterygii</taxon>
        <taxon>Teleostei</taxon>
        <taxon>Ostariophysi</taxon>
        <taxon>Cypriniformes</taxon>
        <taxon>Cyprinidae</taxon>
        <taxon>Labeoninae</taxon>
        <taxon>Labeonini</taxon>
        <taxon>Labeo</taxon>
    </lineage>
</organism>
<keyword evidence="2" id="KW-1185">Reference proteome</keyword>
<protein>
    <recommendedName>
        <fullName evidence="3">Secreted protein</fullName>
    </recommendedName>
</protein>
<comment type="caution">
    <text evidence="1">The sequence shown here is derived from an EMBL/GenBank/DDBJ whole genome shotgun (WGS) entry which is preliminary data.</text>
</comment>
<evidence type="ECO:0000313" key="1">
    <source>
        <dbReference type="EMBL" id="KAI2666577.1"/>
    </source>
</evidence>
<sequence length="70" mass="8019">MLLLLFFYSPLCFSSISVVLLVMCCIDSVAETVKLFALQTSVFIIKIIHFNMLRHASLQYQEAKRAVLYS</sequence>
<dbReference type="EMBL" id="JACTAM010000003">
    <property type="protein sequence ID" value="KAI2666577.1"/>
    <property type="molecule type" value="Genomic_DNA"/>
</dbReference>
<evidence type="ECO:0008006" key="3">
    <source>
        <dbReference type="Google" id="ProtNLM"/>
    </source>
</evidence>
<reference evidence="1 2" key="1">
    <citation type="submission" date="2022-01" db="EMBL/GenBank/DDBJ databases">
        <title>A high-quality chromosome-level genome assembly of rohu carp, Labeo rohita.</title>
        <authorList>
            <person name="Arick M.A. II"/>
            <person name="Hsu C.-Y."/>
            <person name="Magbanua Z."/>
            <person name="Pechanova O."/>
            <person name="Grover C."/>
            <person name="Miller E."/>
            <person name="Thrash A."/>
            <person name="Ezzel L."/>
            <person name="Alam S."/>
            <person name="Benzie J."/>
            <person name="Hamilton M."/>
            <person name="Karsi A."/>
            <person name="Lawrence M.L."/>
            <person name="Peterson D.G."/>
        </authorList>
    </citation>
    <scope>NUCLEOTIDE SEQUENCE [LARGE SCALE GENOMIC DNA]</scope>
    <source>
        <strain evidence="2">BAU-BD-2019</strain>
        <tissue evidence="1">Blood</tissue>
    </source>
</reference>
<dbReference type="Proteomes" id="UP000830375">
    <property type="component" value="Unassembled WGS sequence"/>
</dbReference>
<name>A0ABQ8MUR9_LABRO</name>